<feature type="transmembrane region" description="Helical" evidence="10">
    <location>
        <begin position="199"/>
        <end position="220"/>
    </location>
</feature>
<comment type="subcellular location">
    <subcellularLocation>
        <location evidence="1">Cell inner membrane</location>
        <topology evidence="1">Multi-pass membrane protein</topology>
    </subcellularLocation>
</comment>
<accession>A0ABW3FNE9</accession>
<keyword evidence="6 10" id="KW-1133">Transmembrane helix</keyword>
<keyword evidence="7 10" id="KW-0472">Membrane</keyword>
<protein>
    <submittedName>
        <fullName evidence="11">YeeE/YedE family protein</fullName>
    </submittedName>
</protein>
<evidence type="ECO:0000256" key="6">
    <source>
        <dbReference type="ARBA" id="ARBA00022989"/>
    </source>
</evidence>
<dbReference type="EMBL" id="JBHTIW010000004">
    <property type="protein sequence ID" value="MFD0919817.1"/>
    <property type="molecule type" value="Genomic_DNA"/>
</dbReference>
<keyword evidence="3" id="KW-1003">Cell membrane</keyword>
<comment type="caution">
    <text evidence="11">The sequence shown here is derived from an EMBL/GenBank/DDBJ whole genome shotgun (WGS) entry which is preliminary data.</text>
</comment>
<feature type="region of interest" description="Disordered" evidence="9">
    <location>
        <begin position="1"/>
        <end position="22"/>
    </location>
</feature>
<keyword evidence="5 10" id="KW-0812">Transmembrane</keyword>
<dbReference type="Proteomes" id="UP001597018">
    <property type="component" value="Unassembled WGS sequence"/>
</dbReference>
<evidence type="ECO:0000256" key="3">
    <source>
        <dbReference type="ARBA" id="ARBA00022475"/>
    </source>
</evidence>
<sequence length="418" mass="42832">MSTTASSASQAHAAEEPAEPPQGRPQWVALIVGVLVAVALVAATQVVAGTKSAVLAALGLALGLTLFHSRFGFTSAWRQLVSVGQTSGLRAHLVMLAAASILFAPILASGAALFGKVPEGNVEPLGLSLVVGAFLFGVGMQLGGACASGTLFAVGSGNTLLVVTLFFFVCGSVLGALHMPLWSSKSLTLGSFSLAENTGLGYTGALVVQLAVLGLIWLAATRWARRHDAPPAGRPPTSRGLRRIVRGSWPLWVGAIVLAVLNAAVLLTRGTPWGITSAFVLWGSKALQSVGVDVASWSYWHGEKAAALTQPVLADSTSVLDFGIMIGALVASAASGAFVLARRLPAKTLLAAAVGGLLMGYGARLAYGCNIGSYFSGIASFSLHGWVWGLLALAGTWVGLKLRPLFGLGVPKPTDSVC</sequence>
<name>A0ABW3FNE9_9PSEU</name>
<evidence type="ECO:0000256" key="10">
    <source>
        <dbReference type="SAM" id="Phobius"/>
    </source>
</evidence>
<feature type="transmembrane region" description="Helical" evidence="10">
    <location>
        <begin position="53"/>
        <end position="73"/>
    </location>
</feature>
<dbReference type="PANTHER" id="PTHR30574">
    <property type="entry name" value="INNER MEMBRANE PROTEIN YEDE"/>
    <property type="match status" value="1"/>
</dbReference>
<proteinExistence type="inferred from homology"/>
<evidence type="ECO:0000256" key="1">
    <source>
        <dbReference type="ARBA" id="ARBA00004429"/>
    </source>
</evidence>
<organism evidence="11 12">
    <name type="scientific">Saccharopolyspora rosea</name>
    <dbReference type="NCBI Taxonomy" id="524884"/>
    <lineage>
        <taxon>Bacteria</taxon>
        <taxon>Bacillati</taxon>
        <taxon>Actinomycetota</taxon>
        <taxon>Actinomycetes</taxon>
        <taxon>Pseudonocardiales</taxon>
        <taxon>Pseudonocardiaceae</taxon>
        <taxon>Saccharopolyspora</taxon>
    </lineage>
</organism>
<keyword evidence="4" id="KW-0997">Cell inner membrane</keyword>
<evidence type="ECO:0000313" key="11">
    <source>
        <dbReference type="EMBL" id="MFD0919817.1"/>
    </source>
</evidence>
<evidence type="ECO:0000256" key="7">
    <source>
        <dbReference type="ARBA" id="ARBA00023136"/>
    </source>
</evidence>
<feature type="compositionally biased region" description="Low complexity" evidence="9">
    <location>
        <begin position="1"/>
        <end position="12"/>
    </location>
</feature>
<feature type="transmembrane region" description="Helical" evidence="10">
    <location>
        <begin position="93"/>
        <end position="115"/>
    </location>
</feature>
<feature type="transmembrane region" description="Helical" evidence="10">
    <location>
        <begin position="348"/>
        <end position="367"/>
    </location>
</feature>
<evidence type="ECO:0000313" key="12">
    <source>
        <dbReference type="Proteomes" id="UP001597018"/>
    </source>
</evidence>
<feature type="transmembrane region" description="Helical" evidence="10">
    <location>
        <begin position="160"/>
        <end position="179"/>
    </location>
</feature>
<dbReference type="InterPro" id="IPR007272">
    <property type="entry name" value="Sulf_transp_TsuA/YedE"/>
</dbReference>
<evidence type="ECO:0000256" key="2">
    <source>
        <dbReference type="ARBA" id="ARBA00022448"/>
    </source>
</evidence>
<feature type="transmembrane region" description="Helical" evidence="10">
    <location>
        <begin position="249"/>
        <end position="267"/>
    </location>
</feature>
<evidence type="ECO:0000256" key="8">
    <source>
        <dbReference type="ARBA" id="ARBA00035655"/>
    </source>
</evidence>
<dbReference type="Pfam" id="PF04143">
    <property type="entry name" value="Sulf_transp"/>
    <property type="match status" value="1"/>
</dbReference>
<dbReference type="PANTHER" id="PTHR30574:SF1">
    <property type="entry name" value="SULPHUR TRANSPORT DOMAIN-CONTAINING PROTEIN"/>
    <property type="match status" value="1"/>
</dbReference>
<evidence type="ECO:0000256" key="5">
    <source>
        <dbReference type="ARBA" id="ARBA00022692"/>
    </source>
</evidence>
<comment type="similarity">
    <text evidence="8">Belongs to the TsuA/YedE (TC 9.B.102) family.</text>
</comment>
<dbReference type="RefSeq" id="WP_263251851.1">
    <property type="nucleotide sequence ID" value="NZ_BAABLT010000052.1"/>
</dbReference>
<evidence type="ECO:0000256" key="4">
    <source>
        <dbReference type="ARBA" id="ARBA00022519"/>
    </source>
</evidence>
<keyword evidence="12" id="KW-1185">Reference proteome</keyword>
<feature type="transmembrane region" description="Helical" evidence="10">
    <location>
        <begin position="27"/>
        <end position="47"/>
    </location>
</feature>
<evidence type="ECO:0000256" key="9">
    <source>
        <dbReference type="SAM" id="MobiDB-lite"/>
    </source>
</evidence>
<gene>
    <name evidence="11" type="ORF">ACFQ16_08680</name>
</gene>
<keyword evidence="2" id="KW-0813">Transport</keyword>
<feature type="transmembrane region" description="Helical" evidence="10">
    <location>
        <begin position="322"/>
        <end position="341"/>
    </location>
</feature>
<feature type="transmembrane region" description="Helical" evidence="10">
    <location>
        <begin position="127"/>
        <end position="153"/>
    </location>
</feature>
<reference evidence="12" key="1">
    <citation type="journal article" date="2019" name="Int. J. Syst. Evol. Microbiol.">
        <title>The Global Catalogue of Microorganisms (GCM) 10K type strain sequencing project: providing services to taxonomists for standard genome sequencing and annotation.</title>
        <authorList>
            <consortium name="The Broad Institute Genomics Platform"/>
            <consortium name="The Broad Institute Genome Sequencing Center for Infectious Disease"/>
            <person name="Wu L."/>
            <person name="Ma J."/>
        </authorList>
    </citation>
    <scope>NUCLEOTIDE SEQUENCE [LARGE SCALE GENOMIC DNA]</scope>
    <source>
        <strain evidence="12">CCUG 56401</strain>
    </source>
</reference>
<feature type="transmembrane region" description="Helical" evidence="10">
    <location>
        <begin position="373"/>
        <end position="398"/>
    </location>
</feature>